<reference evidence="5 6" key="1">
    <citation type="submission" date="2019-03" db="EMBL/GenBank/DDBJ databases">
        <authorList>
            <person name="Gaulin E."/>
            <person name="Dumas B."/>
        </authorList>
    </citation>
    <scope>NUCLEOTIDE SEQUENCE [LARGE SCALE GENOMIC DNA]</scope>
    <source>
        <strain evidence="5">CBS 568.67</strain>
    </source>
</reference>
<evidence type="ECO:0000256" key="3">
    <source>
        <dbReference type="SAM" id="Coils"/>
    </source>
</evidence>
<sequence length="572" mass="65104">MEHTFDNGGGGGAVLMGSTSRGYAMDFGDIFQKSARSSVVSSCGDNNRDEELSRPAHPSLRRGTKEWQLPHYNTIAENATYLNHQLEMQQFGIHDAYTQLNFSTSPTDADLRRLMDCVHWLLHSRREEMHKSDEMAEQFVRYEKEIQRKNNLIQSLTLQLESERKSCTELENQMHAKDAAITKERALYKDEKRALERKCIQLQHVDTNYKAQLRKGEVAYERLQKQYNAYLNKPTKEKRGMILGKELNGKFDCAKNRTSNQGKTAGEHNIINTMIRSYETQHLQLLHENDTLRAHLTQFHGELKQLMQEYRSAAKCFLNRWVGASWRHGNATPELELQLQLPVDDGQGMKNAFTMPLLASDNNAGNKNNVLTMIQDQLGLLQSKIAALMDASQAQERHVLETRLADAIRVIQEQDQLIQVALRQASADDVDSRMERLELSGLEDMIESLTTERQEVAIQAEHMDAERQLFTQQAEQLDKDRLDFEFQRQDALSHGHNEFVRHDAKKRLRMDTSNVSPSAEWSGSPHLLAMGPALHVPPTPATARLLEKIGIDNDHIMSPIASASTSSGGPFY</sequence>
<evidence type="ECO:0000256" key="2">
    <source>
        <dbReference type="ARBA" id="ARBA00023054"/>
    </source>
</evidence>
<protein>
    <submittedName>
        <fullName evidence="5">Aste57867_23510 protein</fullName>
    </submittedName>
</protein>
<keyword evidence="6" id="KW-1185">Reference proteome</keyword>
<dbReference type="PANTHER" id="PTHR47057:SF1">
    <property type="entry name" value="AFADIN_ALPHA-ACTININ-BINDING PROTEIN"/>
    <property type="match status" value="1"/>
</dbReference>
<evidence type="ECO:0000256" key="1">
    <source>
        <dbReference type="ARBA" id="ARBA00009291"/>
    </source>
</evidence>
<dbReference type="Pfam" id="PF11559">
    <property type="entry name" value="ADIP"/>
    <property type="match status" value="1"/>
</dbReference>
<reference evidence="4" key="2">
    <citation type="submission" date="2019-06" db="EMBL/GenBank/DDBJ databases">
        <title>Genomics analysis of Aphanomyces spp. identifies a new class of oomycete effector associated with host adaptation.</title>
        <authorList>
            <person name="Gaulin E."/>
        </authorList>
    </citation>
    <scope>NUCLEOTIDE SEQUENCE</scope>
    <source>
        <strain evidence="4">CBS 578.67</strain>
    </source>
</reference>
<dbReference type="EMBL" id="CAADRA010007302">
    <property type="protein sequence ID" value="VFU00155.1"/>
    <property type="molecule type" value="Genomic_DNA"/>
</dbReference>
<feature type="coiled-coil region" evidence="3">
    <location>
        <begin position="132"/>
        <end position="173"/>
    </location>
</feature>
<gene>
    <name evidence="5" type="primary">Aste57867_23510</name>
    <name evidence="4" type="ORF">As57867_023439</name>
    <name evidence="5" type="ORF">ASTE57867_23510</name>
</gene>
<proteinExistence type="inferred from homology"/>
<dbReference type="AlphaFoldDB" id="A0A485LMW1"/>
<dbReference type="InterPro" id="IPR021622">
    <property type="entry name" value="Afadin/alpha-actinin-bd"/>
</dbReference>
<keyword evidence="2 3" id="KW-0175">Coiled coil</keyword>
<evidence type="ECO:0000313" key="5">
    <source>
        <dbReference type="EMBL" id="VFU00155.1"/>
    </source>
</evidence>
<evidence type="ECO:0000313" key="4">
    <source>
        <dbReference type="EMBL" id="KAF0684511.1"/>
    </source>
</evidence>
<dbReference type="Proteomes" id="UP000332933">
    <property type="component" value="Unassembled WGS sequence"/>
</dbReference>
<dbReference type="PANTHER" id="PTHR47057">
    <property type="entry name" value="AFADIN/ALPHA-ACTININ-BINDING"/>
    <property type="match status" value="1"/>
</dbReference>
<dbReference type="EMBL" id="VJMH01007276">
    <property type="protein sequence ID" value="KAF0684511.1"/>
    <property type="molecule type" value="Genomic_DNA"/>
</dbReference>
<organism evidence="5 6">
    <name type="scientific">Aphanomyces stellatus</name>
    <dbReference type="NCBI Taxonomy" id="120398"/>
    <lineage>
        <taxon>Eukaryota</taxon>
        <taxon>Sar</taxon>
        <taxon>Stramenopiles</taxon>
        <taxon>Oomycota</taxon>
        <taxon>Saprolegniomycetes</taxon>
        <taxon>Saprolegniales</taxon>
        <taxon>Verrucalvaceae</taxon>
        <taxon>Aphanomyces</taxon>
    </lineage>
</organism>
<comment type="similarity">
    <text evidence="1">Belongs to the ADIP family.</text>
</comment>
<dbReference type="OrthoDB" id="72253at2759"/>
<name>A0A485LMW1_9STRA</name>
<evidence type="ECO:0000313" key="6">
    <source>
        <dbReference type="Proteomes" id="UP000332933"/>
    </source>
</evidence>
<accession>A0A485LMW1</accession>